<keyword evidence="3" id="KW-1185">Reference proteome</keyword>
<evidence type="ECO:0000313" key="2">
    <source>
        <dbReference type="EMBL" id="SFV27781.1"/>
    </source>
</evidence>
<accession>A0A1I7MZE8</accession>
<feature type="domain" description="Thiamine phosphate synthase/TenI" evidence="1">
    <location>
        <begin position="35"/>
        <end position="188"/>
    </location>
</feature>
<dbReference type="EMBL" id="FPCH01000001">
    <property type="protein sequence ID" value="SFV27781.1"/>
    <property type="molecule type" value="Genomic_DNA"/>
</dbReference>
<proteinExistence type="predicted"/>
<evidence type="ECO:0000313" key="3">
    <source>
        <dbReference type="Proteomes" id="UP000199423"/>
    </source>
</evidence>
<dbReference type="InterPro" id="IPR022998">
    <property type="entry name" value="ThiamineP_synth_TenI"/>
</dbReference>
<sequence length="217" mass="22814">MSSATSLYLDFEIDAGTPAAHALSLLAAASGAATIASVLIRPTDGTSVDEALARKLVAEAQKRNIAALVTSSLEDATMLGADGIHLPWSRDIVRQFKTLKLSAPAGTVIGVDAGRSRHDAMEVAEAGADYIAFGVPPHVEDRAKAAERQLDLIAWWSEVFEIPSVAFDVDDPEAAHSLAAAGADFVSVRLGPQDTEAAAVARIREFSEAIRTPEPAR</sequence>
<dbReference type="STRING" id="51670.SAMN04488557_0844"/>
<name>A0A1I7MZE8_9HYPH</name>
<dbReference type="SUPFAM" id="SSF51391">
    <property type="entry name" value="Thiamin phosphate synthase"/>
    <property type="match status" value="1"/>
</dbReference>
<dbReference type="OrthoDB" id="7159061at2"/>
<dbReference type="Pfam" id="PF02581">
    <property type="entry name" value="TMP-TENI"/>
    <property type="match status" value="1"/>
</dbReference>
<dbReference type="RefSeq" id="WP_092864584.1">
    <property type="nucleotide sequence ID" value="NZ_FPCH01000001.1"/>
</dbReference>
<evidence type="ECO:0000259" key="1">
    <source>
        <dbReference type="Pfam" id="PF02581"/>
    </source>
</evidence>
<dbReference type="GO" id="GO:0009228">
    <property type="term" value="P:thiamine biosynthetic process"/>
    <property type="evidence" value="ECO:0007669"/>
    <property type="project" value="UniProtKB-KW"/>
</dbReference>
<organism evidence="2 3">
    <name type="scientific">Hyphomicrobium facile</name>
    <dbReference type="NCBI Taxonomy" id="51670"/>
    <lineage>
        <taxon>Bacteria</taxon>
        <taxon>Pseudomonadati</taxon>
        <taxon>Pseudomonadota</taxon>
        <taxon>Alphaproteobacteria</taxon>
        <taxon>Hyphomicrobiales</taxon>
        <taxon>Hyphomicrobiaceae</taxon>
        <taxon>Hyphomicrobium</taxon>
    </lineage>
</organism>
<reference evidence="3" key="1">
    <citation type="submission" date="2016-10" db="EMBL/GenBank/DDBJ databases">
        <authorList>
            <person name="Varghese N."/>
            <person name="Submissions S."/>
        </authorList>
    </citation>
    <scope>NUCLEOTIDE SEQUENCE [LARGE SCALE GENOMIC DNA]</scope>
    <source>
        <strain evidence="3">DSM 1565</strain>
    </source>
</reference>
<dbReference type="Gene3D" id="3.20.20.70">
    <property type="entry name" value="Aldolase class I"/>
    <property type="match status" value="1"/>
</dbReference>
<dbReference type="InterPro" id="IPR013785">
    <property type="entry name" value="Aldolase_TIM"/>
</dbReference>
<dbReference type="Proteomes" id="UP000199423">
    <property type="component" value="Unassembled WGS sequence"/>
</dbReference>
<dbReference type="InterPro" id="IPR036206">
    <property type="entry name" value="ThiamineP_synth_sf"/>
</dbReference>
<gene>
    <name evidence="2" type="ORF">SAMN04488557_0844</name>
</gene>
<dbReference type="CDD" id="cd00564">
    <property type="entry name" value="TMP_TenI"/>
    <property type="match status" value="1"/>
</dbReference>
<protein>
    <submittedName>
        <fullName evidence="2">Thiamine-phosphate pyrophosphorylase</fullName>
    </submittedName>
</protein>
<dbReference type="AlphaFoldDB" id="A0A1I7MZE8"/>